<feature type="transmembrane region" description="Helical" evidence="2">
    <location>
        <begin position="12"/>
        <end position="33"/>
    </location>
</feature>
<dbReference type="AlphaFoldDB" id="A0ABC8WLH6"/>
<feature type="region of interest" description="Disordered" evidence="1">
    <location>
        <begin position="81"/>
        <end position="120"/>
    </location>
</feature>
<keyword evidence="2" id="KW-0812">Transmembrane</keyword>
<name>A0ABC8WLH6_9POAL</name>
<feature type="compositionally biased region" description="Low complexity" evidence="1">
    <location>
        <begin position="104"/>
        <end position="120"/>
    </location>
</feature>
<evidence type="ECO:0000256" key="1">
    <source>
        <dbReference type="SAM" id="MobiDB-lite"/>
    </source>
</evidence>
<feature type="compositionally biased region" description="Low complexity" evidence="1">
    <location>
        <begin position="84"/>
        <end position="96"/>
    </location>
</feature>
<evidence type="ECO:0000313" key="3">
    <source>
        <dbReference type="EMBL" id="CAL4911530.1"/>
    </source>
</evidence>
<dbReference type="Proteomes" id="UP001497457">
    <property type="component" value="Chromosome 12b"/>
</dbReference>
<dbReference type="EMBL" id="OZ075122">
    <property type="protein sequence ID" value="CAL4911530.1"/>
    <property type="molecule type" value="Genomic_DNA"/>
</dbReference>
<keyword evidence="2" id="KW-0472">Membrane</keyword>
<dbReference type="InterPro" id="IPR039312">
    <property type="entry name" value="ZPR"/>
</dbReference>
<protein>
    <submittedName>
        <fullName evidence="3">Uncharacterized protein</fullName>
    </submittedName>
</protein>
<dbReference type="PANTHER" id="PTHR33601">
    <property type="entry name" value="PROTEIN LITTLE ZIPPER 4"/>
    <property type="match status" value="1"/>
</dbReference>
<keyword evidence="4" id="KW-1185">Reference proteome</keyword>
<evidence type="ECO:0000256" key="2">
    <source>
        <dbReference type="SAM" id="Phobius"/>
    </source>
</evidence>
<dbReference type="PANTHER" id="PTHR33601:SF6">
    <property type="entry name" value="OS12G0151600 PROTEIN"/>
    <property type="match status" value="1"/>
</dbReference>
<sequence>MHARAEIACNHLTYYYVFCEPLFCGGLIWIAYMQITKLGRMERVTSLCLENLRVMHENERLRKKAQQLDQENKALLAEIKRKQQQQQAAAASQGAPSGSGSGHGAAAASSNFKAAGKQPK</sequence>
<reference evidence="3" key="1">
    <citation type="submission" date="2024-10" db="EMBL/GenBank/DDBJ databases">
        <authorList>
            <person name="Ryan C."/>
        </authorList>
    </citation>
    <scope>NUCLEOTIDE SEQUENCE [LARGE SCALE GENOMIC DNA]</scope>
</reference>
<accession>A0ABC8WLH6</accession>
<proteinExistence type="predicted"/>
<evidence type="ECO:0000313" key="4">
    <source>
        <dbReference type="Proteomes" id="UP001497457"/>
    </source>
</evidence>
<organism evidence="3 4">
    <name type="scientific">Urochloa decumbens</name>
    <dbReference type="NCBI Taxonomy" id="240449"/>
    <lineage>
        <taxon>Eukaryota</taxon>
        <taxon>Viridiplantae</taxon>
        <taxon>Streptophyta</taxon>
        <taxon>Embryophyta</taxon>
        <taxon>Tracheophyta</taxon>
        <taxon>Spermatophyta</taxon>
        <taxon>Magnoliopsida</taxon>
        <taxon>Liliopsida</taxon>
        <taxon>Poales</taxon>
        <taxon>Poaceae</taxon>
        <taxon>PACMAD clade</taxon>
        <taxon>Panicoideae</taxon>
        <taxon>Panicodae</taxon>
        <taxon>Paniceae</taxon>
        <taxon>Melinidinae</taxon>
        <taxon>Urochloa</taxon>
    </lineage>
</organism>
<gene>
    <name evidence="3" type="ORF">URODEC1_LOCUS15059</name>
</gene>
<keyword evidence="2" id="KW-1133">Transmembrane helix</keyword>